<feature type="transmembrane region" description="Helical" evidence="6">
    <location>
        <begin position="284"/>
        <end position="309"/>
    </location>
</feature>
<dbReference type="STRING" id="519472.BHY08_04545"/>
<dbReference type="KEGG" id="vte:BHY08_04545"/>
<protein>
    <submittedName>
        <fullName evidence="7">Cell division protein FtsW</fullName>
    </submittedName>
</protein>
<dbReference type="GO" id="GO:0015648">
    <property type="term" value="F:lipid-linked peptidoglycan transporter activity"/>
    <property type="evidence" value="ECO:0007669"/>
    <property type="project" value="TreeGrafter"/>
</dbReference>
<dbReference type="InterPro" id="IPR001182">
    <property type="entry name" value="FtsW/RodA"/>
</dbReference>
<dbReference type="EMBL" id="CP017267">
    <property type="protein sequence ID" value="APB31161.1"/>
    <property type="molecule type" value="Genomic_DNA"/>
</dbReference>
<accession>A0A1J0A5H4</accession>
<sequence>MKRREYQQKNNFNYALLLPIFLMLILSIWVQYWVAYYDQNNPVKQALKQLTFVGLGTVLMFSVKYIKRDFIWKAVPWFYVFSLLLMGSLYFFYDPHMYELTNTKRWLDIFGFQFQPSEIAKTAYILFMSKELVKYNKNVPVKDLHSDINMVKKLFLYSLPLFFLMFVQKDFGTSLVFICVLGALIIASGINWRIVAVLGGISALLGGTLIFLVFTEFGQSILSSLHFKEYQLNRIRAWVDPFEYATSIAYQQVQGLLAIGSGGMFGTGTTGVQVYVPVRESDMIFTFIGEAYGFVGATAVILLYFYLFFQIFYTGIRSNSTFNIYICVGIVFMLVFQTVENIGASIGLLPLTGIPLPFLSQGGTALVSTMLALGLIFGMDSKQ</sequence>
<keyword evidence="5 6" id="KW-0472">Membrane</keyword>
<evidence type="ECO:0000256" key="5">
    <source>
        <dbReference type="ARBA" id="ARBA00023136"/>
    </source>
</evidence>
<evidence type="ECO:0000313" key="8">
    <source>
        <dbReference type="Proteomes" id="UP000191200"/>
    </source>
</evidence>
<dbReference type="GO" id="GO:0005886">
    <property type="term" value="C:plasma membrane"/>
    <property type="evidence" value="ECO:0007669"/>
    <property type="project" value="TreeGrafter"/>
</dbReference>
<dbReference type="AlphaFoldDB" id="A0A1J0A5H4"/>
<organism evidence="7 8">
    <name type="scientific">Vagococcus teuberi</name>
    <dbReference type="NCBI Taxonomy" id="519472"/>
    <lineage>
        <taxon>Bacteria</taxon>
        <taxon>Bacillati</taxon>
        <taxon>Bacillota</taxon>
        <taxon>Bacilli</taxon>
        <taxon>Lactobacillales</taxon>
        <taxon>Enterococcaceae</taxon>
        <taxon>Vagococcus</taxon>
    </lineage>
</organism>
<dbReference type="PANTHER" id="PTHR30474:SF1">
    <property type="entry name" value="PEPTIDOGLYCAN GLYCOSYLTRANSFERASE MRDB"/>
    <property type="match status" value="1"/>
</dbReference>
<keyword evidence="4 6" id="KW-1133">Transmembrane helix</keyword>
<dbReference type="Pfam" id="PF01098">
    <property type="entry name" value="FTSW_RODA_SPOVE"/>
    <property type="match status" value="1"/>
</dbReference>
<feature type="transmembrane region" description="Helical" evidence="6">
    <location>
        <begin position="194"/>
        <end position="214"/>
    </location>
</feature>
<keyword evidence="7" id="KW-0131">Cell cycle</keyword>
<feature type="transmembrane region" description="Helical" evidence="6">
    <location>
        <begin position="359"/>
        <end position="379"/>
    </location>
</feature>
<feature type="transmembrane region" description="Helical" evidence="6">
    <location>
        <begin position="321"/>
        <end position="339"/>
    </location>
</feature>
<dbReference type="PANTHER" id="PTHR30474">
    <property type="entry name" value="CELL CYCLE PROTEIN"/>
    <property type="match status" value="1"/>
</dbReference>
<dbReference type="GO" id="GO:0032153">
    <property type="term" value="C:cell division site"/>
    <property type="evidence" value="ECO:0007669"/>
    <property type="project" value="TreeGrafter"/>
</dbReference>
<evidence type="ECO:0000256" key="3">
    <source>
        <dbReference type="ARBA" id="ARBA00022960"/>
    </source>
</evidence>
<dbReference type="Proteomes" id="UP000191200">
    <property type="component" value="Chromosome"/>
</dbReference>
<evidence type="ECO:0000256" key="4">
    <source>
        <dbReference type="ARBA" id="ARBA00022989"/>
    </source>
</evidence>
<feature type="transmembrane region" description="Helical" evidence="6">
    <location>
        <begin position="12"/>
        <end position="34"/>
    </location>
</feature>
<keyword evidence="8" id="KW-1185">Reference proteome</keyword>
<gene>
    <name evidence="7" type="ORF">BHY08_04545</name>
</gene>
<keyword evidence="2 6" id="KW-0812">Transmembrane</keyword>
<evidence type="ECO:0000256" key="2">
    <source>
        <dbReference type="ARBA" id="ARBA00022692"/>
    </source>
</evidence>
<reference evidence="7 8" key="1">
    <citation type="submission" date="2016-09" db="EMBL/GenBank/DDBJ databases">
        <title>Vagococcus teuberi sp. nov., isolated from the Malian artisanal sour milk fene.</title>
        <authorList>
            <person name="Wullschleger S."/>
            <person name="Seifert C."/>
            <person name="Baumgartner S."/>
            <person name="Lacroix C."/>
            <person name="Bonfoh B."/>
            <person name="Stevens M.J."/>
            <person name="Meile L."/>
        </authorList>
    </citation>
    <scope>NUCLEOTIDE SEQUENCE [LARGE SCALE GENOMIC DNA]</scope>
    <source>
        <strain evidence="7 8">DSM 21459</strain>
    </source>
</reference>
<name>A0A1J0A5H4_9ENTE</name>
<dbReference type="GO" id="GO:0008360">
    <property type="term" value="P:regulation of cell shape"/>
    <property type="evidence" value="ECO:0007669"/>
    <property type="project" value="UniProtKB-KW"/>
</dbReference>
<evidence type="ECO:0000256" key="6">
    <source>
        <dbReference type="SAM" id="Phobius"/>
    </source>
</evidence>
<comment type="subcellular location">
    <subcellularLocation>
        <location evidence="1">Membrane</location>
        <topology evidence="1">Multi-pass membrane protein</topology>
    </subcellularLocation>
</comment>
<dbReference type="InterPro" id="IPR018365">
    <property type="entry name" value="Cell_cycle_FtsW-rel_CS"/>
</dbReference>
<feature type="transmembrane region" description="Helical" evidence="6">
    <location>
        <begin position="75"/>
        <end position="93"/>
    </location>
</feature>
<dbReference type="RefSeq" id="WP_071456746.1">
    <property type="nucleotide sequence ID" value="NZ_CABJEN010000001.1"/>
</dbReference>
<feature type="transmembrane region" description="Helical" evidence="6">
    <location>
        <begin position="46"/>
        <end position="63"/>
    </location>
</feature>
<dbReference type="OrthoDB" id="9768187at2"/>
<feature type="transmembrane region" description="Helical" evidence="6">
    <location>
        <begin position="154"/>
        <end position="187"/>
    </location>
</feature>
<evidence type="ECO:0000313" key="7">
    <source>
        <dbReference type="EMBL" id="APB31161.1"/>
    </source>
</evidence>
<dbReference type="PROSITE" id="PS00428">
    <property type="entry name" value="FTSW_RODA_SPOVE"/>
    <property type="match status" value="1"/>
</dbReference>
<evidence type="ECO:0000256" key="1">
    <source>
        <dbReference type="ARBA" id="ARBA00004141"/>
    </source>
</evidence>
<keyword evidence="3" id="KW-0133">Cell shape</keyword>
<dbReference type="GO" id="GO:0051301">
    <property type="term" value="P:cell division"/>
    <property type="evidence" value="ECO:0007669"/>
    <property type="project" value="UniProtKB-KW"/>
</dbReference>
<keyword evidence="7" id="KW-0132">Cell division</keyword>
<proteinExistence type="predicted"/>